<evidence type="ECO:0000256" key="5">
    <source>
        <dbReference type="ARBA" id="ARBA00050038"/>
    </source>
</evidence>
<comment type="function">
    <text evidence="6">Catalyzes the release of premature peptidyl moieties from peptidyl-tRNA molecules trapped in stalled 50S ribosomal subunits, and thus maintains levels of free tRNAs and 50S ribosomes.</text>
</comment>
<protein>
    <recommendedName>
        <fullName evidence="5 6">Peptidyl-tRNA hydrolase</fullName>
        <shortName evidence="6">Pth</shortName>
        <ecNumber evidence="1 6">3.1.1.29</ecNumber>
    </recommendedName>
</protein>
<dbReference type="GO" id="GO:0005737">
    <property type="term" value="C:cytoplasm"/>
    <property type="evidence" value="ECO:0007669"/>
    <property type="project" value="UniProtKB-SubCell"/>
</dbReference>
<dbReference type="EC" id="3.1.1.29" evidence="1 6"/>
<keyword evidence="2 6" id="KW-0820">tRNA-binding</keyword>
<evidence type="ECO:0000313" key="7">
    <source>
        <dbReference type="EMBL" id="EKD24883.1"/>
    </source>
</evidence>
<gene>
    <name evidence="6" type="primary">pth</name>
    <name evidence="7" type="ORF">ACD_80C00145G0017</name>
</gene>
<evidence type="ECO:0000256" key="2">
    <source>
        <dbReference type="ARBA" id="ARBA00022555"/>
    </source>
</evidence>
<name>K1XWU0_9BACT</name>
<dbReference type="InterPro" id="IPR036416">
    <property type="entry name" value="Pept_tRNA_hydro_sf"/>
</dbReference>
<dbReference type="SUPFAM" id="SSF53178">
    <property type="entry name" value="Peptidyl-tRNA hydrolase-like"/>
    <property type="match status" value="1"/>
</dbReference>
<feature type="active site" description="Proton acceptor" evidence="6">
    <location>
        <position position="19"/>
    </location>
</feature>
<dbReference type="FunFam" id="3.40.50.1470:FF:000001">
    <property type="entry name" value="Peptidyl-tRNA hydrolase"/>
    <property type="match status" value="1"/>
</dbReference>
<feature type="binding site" evidence="6">
    <location>
        <position position="67"/>
    </location>
    <ligand>
        <name>tRNA</name>
        <dbReference type="ChEBI" id="CHEBI:17843"/>
    </ligand>
</feature>
<dbReference type="HAMAP" id="MF_00083">
    <property type="entry name" value="Pept_tRNA_hydro_bact"/>
    <property type="match status" value="1"/>
</dbReference>
<comment type="subunit">
    <text evidence="6">Monomer.</text>
</comment>
<keyword evidence="6" id="KW-0963">Cytoplasm</keyword>
<dbReference type="Gene3D" id="3.40.50.1470">
    <property type="entry name" value="Peptidyl-tRNA hydrolase"/>
    <property type="match status" value="1"/>
</dbReference>
<feature type="site" description="Stabilizes the basic form of H active site to accept a proton" evidence="6">
    <location>
        <position position="92"/>
    </location>
</feature>
<dbReference type="InterPro" id="IPR001328">
    <property type="entry name" value="Pept_tRNA_hydro"/>
</dbReference>
<comment type="caution">
    <text evidence="7">The sequence shown here is derived from an EMBL/GenBank/DDBJ whole genome shotgun (WGS) entry which is preliminary data.</text>
</comment>
<comment type="function">
    <text evidence="6">Hydrolyzes ribosome-free peptidyl-tRNAs (with 1 or more amino acids incorporated), which drop off the ribosome during protein synthesis, or as a result of ribosome stalling.</text>
</comment>
<feature type="binding site" evidence="6">
    <location>
        <position position="14"/>
    </location>
    <ligand>
        <name>tRNA</name>
        <dbReference type="ChEBI" id="CHEBI:17843"/>
    </ligand>
</feature>
<feature type="binding site" evidence="6">
    <location>
        <position position="113"/>
    </location>
    <ligand>
        <name>tRNA</name>
        <dbReference type="ChEBI" id="CHEBI:17843"/>
    </ligand>
</feature>
<reference evidence="7" key="1">
    <citation type="journal article" date="2012" name="Science">
        <title>Fermentation, hydrogen, and sulfur metabolism in multiple uncultivated bacterial phyla.</title>
        <authorList>
            <person name="Wrighton K.C."/>
            <person name="Thomas B.C."/>
            <person name="Sharon I."/>
            <person name="Miller C.S."/>
            <person name="Castelle C.J."/>
            <person name="VerBerkmoes N.C."/>
            <person name="Wilkins M.J."/>
            <person name="Hettich R.L."/>
            <person name="Lipton M.S."/>
            <person name="Williams K.H."/>
            <person name="Long P.E."/>
            <person name="Banfield J.F."/>
        </authorList>
    </citation>
    <scope>NUCLEOTIDE SEQUENCE [LARGE SCALE GENOMIC DNA]</scope>
</reference>
<evidence type="ECO:0000256" key="1">
    <source>
        <dbReference type="ARBA" id="ARBA00013260"/>
    </source>
</evidence>
<proteinExistence type="inferred from homology"/>
<keyword evidence="3 6" id="KW-0378">Hydrolase</keyword>
<dbReference type="Pfam" id="PF01195">
    <property type="entry name" value="Pept_tRNA_hydro"/>
    <property type="match status" value="1"/>
</dbReference>
<dbReference type="CDD" id="cd00462">
    <property type="entry name" value="PTH"/>
    <property type="match status" value="1"/>
</dbReference>
<dbReference type="GO" id="GO:0072344">
    <property type="term" value="P:rescue of stalled ribosome"/>
    <property type="evidence" value="ECO:0007669"/>
    <property type="project" value="UniProtKB-UniRule"/>
</dbReference>
<dbReference type="GO" id="GO:0000049">
    <property type="term" value="F:tRNA binding"/>
    <property type="evidence" value="ECO:0007669"/>
    <property type="project" value="UniProtKB-UniRule"/>
</dbReference>
<keyword evidence="4 6" id="KW-0694">RNA-binding</keyword>
<comment type="catalytic activity">
    <reaction evidence="6">
        <text>an N-acyl-L-alpha-aminoacyl-tRNA + H2O = an N-acyl-L-amino acid + a tRNA + H(+)</text>
        <dbReference type="Rhea" id="RHEA:54448"/>
        <dbReference type="Rhea" id="RHEA-COMP:10123"/>
        <dbReference type="Rhea" id="RHEA-COMP:13883"/>
        <dbReference type="ChEBI" id="CHEBI:15377"/>
        <dbReference type="ChEBI" id="CHEBI:15378"/>
        <dbReference type="ChEBI" id="CHEBI:59874"/>
        <dbReference type="ChEBI" id="CHEBI:78442"/>
        <dbReference type="ChEBI" id="CHEBI:138191"/>
        <dbReference type="EC" id="3.1.1.29"/>
    </reaction>
</comment>
<dbReference type="EMBL" id="AMFJ01036152">
    <property type="protein sequence ID" value="EKD24883.1"/>
    <property type="molecule type" value="Genomic_DNA"/>
</dbReference>
<feature type="binding site" evidence="6">
    <location>
        <position position="65"/>
    </location>
    <ligand>
        <name>tRNA</name>
        <dbReference type="ChEBI" id="CHEBI:17843"/>
    </ligand>
</feature>
<dbReference type="PANTHER" id="PTHR17224">
    <property type="entry name" value="PEPTIDYL-TRNA HYDROLASE"/>
    <property type="match status" value="1"/>
</dbReference>
<dbReference type="GO" id="GO:0006515">
    <property type="term" value="P:protein quality control for misfolded or incompletely synthesized proteins"/>
    <property type="evidence" value="ECO:0007669"/>
    <property type="project" value="UniProtKB-UniRule"/>
</dbReference>
<comment type="subcellular location">
    <subcellularLocation>
        <location evidence="6">Cytoplasm</location>
    </subcellularLocation>
</comment>
<accession>K1XWU0</accession>
<dbReference type="GO" id="GO:0004045">
    <property type="term" value="F:peptidyl-tRNA hydrolase activity"/>
    <property type="evidence" value="ECO:0007669"/>
    <property type="project" value="UniProtKB-UniRule"/>
</dbReference>
<evidence type="ECO:0000256" key="4">
    <source>
        <dbReference type="ARBA" id="ARBA00022884"/>
    </source>
</evidence>
<dbReference type="NCBIfam" id="TIGR00447">
    <property type="entry name" value="pth"/>
    <property type="match status" value="1"/>
</dbReference>
<organism evidence="7">
    <name type="scientific">uncultured bacterium</name>
    <name type="common">gcode 4</name>
    <dbReference type="NCBI Taxonomy" id="1234023"/>
    <lineage>
        <taxon>Bacteria</taxon>
        <taxon>environmental samples</taxon>
    </lineage>
</organism>
<sequence length="176" mass="20810">MKLIVWLGNPWKEYEKTRHNIWFMIVDDFLKRGNIEGWKSGKVAGDVLETLIDGQKILFLKPMEFMNRSWWAVGALAHFYKIEPEDILIIHDDIDLPMSKIQLKLWWSSGGHNWLKDIIAVLDTPNFRRLRIGIDRPHNQDQVADYVLGTFKKEEKNLIDNKVDQIEKYISEFLSK</sequence>
<evidence type="ECO:0000256" key="3">
    <source>
        <dbReference type="ARBA" id="ARBA00022801"/>
    </source>
</evidence>
<dbReference type="AlphaFoldDB" id="K1XWU0"/>
<comment type="similarity">
    <text evidence="6">Belongs to the PTH family.</text>
</comment>
<dbReference type="PANTHER" id="PTHR17224:SF1">
    <property type="entry name" value="PEPTIDYL-TRNA HYDROLASE"/>
    <property type="match status" value="1"/>
</dbReference>
<feature type="site" description="Discriminates between blocked and unblocked aminoacyl-tRNA" evidence="6">
    <location>
        <position position="9"/>
    </location>
</feature>
<evidence type="ECO:0000256" key="6">
    <source>
        <dbReference type="HAMAP-Rule" id="MF_00083"/>
    </source>
</evidence>